<dbReference type="Pfam" id="PF02486">
    <property type="entry name" value="Rep_trans"/>
    <property type="match status" value="1"/>
</dbReference>
<gene>
    <name evidence="3" type="ORF">N8I74_12265</name>
</gene>
<evidence type="ECO:0000313" key="3">
    <source>
        <dbReference type="EMBL" id="UXY14093.1"/>
    </source>
</evidence>
<feature type="region of interest" description="Disordered" evidence="1">
    <location>
        <begin position="1"/>
        <end position="20"/>
    </location>
</feature>
<accession>A0ABY6DK76</accession>
<keyword evidence="3" id="KW-0396">Initiation factor</keyword>
<evidence type="ECO:0000256" key="1">
    <source>
        <dbReference type="SAM" id="MobiDB-lite"/>
    </source>
</evidence>
<reference evidence="3" key="1">
    <citation type="submission" date="2022-10" db="EMBL/GenBank/DDBJ databases">
        <title>Chitiniphilus purpureus sp. nov., a novel chitin-degrading bacterium isolated from crawfish pond sediment.</title>
        <authorList>
            <person name="Li K."/>
        </authorList>
    </citation>
    <scope>NUCLEOTIDE SEQUENCE</scope>
    <source>
        <strain evidence="3">CD1</strain>
    </source>
</reference>
<dbReference type="Proteomes" id="UP001061302">
    <property type="component" value="Chromosome"/>
</dbReference>
<organism evidence="3 4">
    <name type="scientific">Chitiniphilus purpureus</name>
    <dbReference type="NCBI Taxonomy" id="2981137"/>
    <lineage>
        <taxon>Bacteria</taxon>
        <taxon>Pseudomonadati</taxon>
        <taxon>Pseudomonadota</taxon>
        <taxon>Betaproteobacteria</taxon>
        <taxon>Neisseriales</taxon>
        <taxon>Chitinibacteraceae</taxon>
        <taxon>Chitiniphilus</taxon>
    </lineage>
</organism>
<sequence length="479" mass="53351">MPRKNRPLEPLVSRDQENRVRHETMARLSARPAPATCLMPPRPQFEHVHGSAVGPQLVAEVTAARAVRAARERDSAASGGGLPPHTNRGEKAQADAGVAAVVQHELEHIELVISDSGDVLLVPRRFGYGDDAAFIDWLHITIHKDTALRYSPVPFVTEEDLVMALSLRLETILGYGVTDAKPNGHNYYKRTFTLGDNWGTVSIGGQQDTIMVAVFGSGLAAAAPGWEARMHQFLADEAIRPRITRVDLSFDDIQGQFYSVDQAHADWVAGHFTNGGRRPAGERRGDWDFPNGAGRTMNIGKRDSGRMCRVYEKGMQLGHKWHPWTRVEVELKSEGYLIPFDVLLRAGAYLAASYPALHWIAEQKADRLESVKNTAVINLNKAIEIVRQQFGHYLWMIQELCGGDAQTALDLVSRQDKIPPRFKVPDYQFSPQPMHDDQKRWLTDVELKKLYAGELDFAWKKAPAHSGAMRIGGLTAPLH</sequence>
<proteinExistence type="predicted"/>
<feature type="region of interest" description="Disordered" evidence="1">
    <location>
        <begin position="69"/>
        <end position="92"/>
    </location>
</feature>
<evidence type="ECO:0000313" key="4">
    <source>
        <dbReference type="Proteomes" id="UP001061302"/>
    </source>
</evidence>
<dbReference type="EMBL" id="CP106753">
    <property type="protein sequence ID" value="UXY14093.1"/>
    <property type="molecule type" value="Genomic_DNA"/>
</dbReference>
<protein>
    <submittedName>
        <fullName evidence="3">Replication initiation factor domain-containing protein</fullName>
    </submittedName>
</protein>
<keyword evidence="3" id="KW-0648">Protein biosynthesis</keyword>
<keyword evidence="4" id="KW-1185">Reference proteome</keyword>
<evidence type="ECO:0000259" key="2">
    <source>
        <dbReference type="Pfam" id="PF02486"/>
    </source>
</evidence>
<name>A0ABY6DK76_9NEIS</name>
<dbReference type="RefSeq" id="WP_263123393.1">
    <property type="nucleotide sequence ID" value="NZ_CP106753.1"/>
</dbReference>
<dbReference type="InterPro" id="IPR003491">
    <property type="entry name" value="REP-like_C"/>
</dbReference>
<feature type="domain" description="Replication initiation protein-like C-terminal" evidence="2">
    <location>
        <begin position="242"/>
        <end position="382"/>
    </location>
</feature>
<dbReference type="GO" id="GO:0003743">
    <property type="term" value="F:translation initiation factor activity"/>
    <property type="evidence" value="ECO:0007669"/>
    <property type="project" value="UniProtKB-KW"/>
</dbReference>